<feature type="compositionally biased region" description="Low complexity" evidence="2">
    <location>
        <begin position="312"/>
        <end position="321"/>
    </location>
</feature>
<dbReference type="GO" id="GO:0004222">
    <property type="term" value="F:metalloendopeptidase activity"/>
    <property type="evidence" value="ECO:0007669"/>
    <property type="project" value="TreeGrafter"/>
</dbReference>
<gene>
    <name evidence="6" type="ORF">SAMN05421734_11247</name>
</gene>
<dbReference type="EMBL" id="FMYI01000012">
    <property type="protein sequence ID" value="SDC58762.1"/>
    <property type="molecule type" value="Genomic_DNA"/>
</dbReference>
<feature type="signal peptide" evidence="3">
    <location>
        <begin position="1"/>
        <end position="27"/>
    </location>
</feature>
<dbReference type="SUPFAM" id="SSF51261">
    <property type="entry name" value="Duplicated hybrid motif"/>
    <property type="match status" value="1"/>
</dbReference>
<keyword evidence="1 3" id="KW-0732">Signal</keyword>
<evidence type="ECO:0000256" key="1">
    <source>
        <dbReference type="ARBA" id="ARBA00022729"/>
    </source>
</evidence>
<dbReference type="CDD" id="cd12797">
    <property type="entry name" value="M23_peptidase"/>
    <property type="match status" value="1"/>
</dbReference>
<dbReference type="Gene3D" id="2.70.70.10">
    <property type="entry name" value="Glucose Permease (Domain IIA)"/>
    <property type="match status" value="1"/>
</dbReference>
<dbReference type="InterPro" id="IPR011055">
    <property type="entry name" value="Dup_hybrid_motif"/>
</dbReference>
<dbReference type="STRING" id="1612202.SAMN05421734_11247"/>
<evidence type="ECO:0000313" key="7">
    <source>
        <dbReference type="Proteomes" id="UP000242949"/>
    </source>
</evidence>
<dbReference type="InterPro" id="IPR057309">
    <property type="entry name" value="PcsB_CC"/>
</dbReference>
<proteinExistence type="predicted"/>
<protein>
    <submittedName>
        <fullName evidence="6">Peptidase family M23</fullName>
    </submittedName>
</protein>
<dbReference type="PANTHER" id="PTHR21666:SF270">
    <property type="entry name" value="MUREIN HYDROLASE ACTIVATOR ENVC"/>
    <property type="match status" value="1"/>
</dbReference>
<feature type="chain" id="PRO_5017190754" evidence="3">
    <location>
        <begin position="28"/>
        <end position="466"/>
    </location>
</feature>
<reference evidence="7" key="1">
    <citation type="submission" date="2016-09" db="EMBL/GenBank/DDBJ databases">
        <authorList>
            <person name="Varghese N."/>
            <person name="Submissions S."/>
        </authorList>
    </citation>
    <scope>NUCLEOTIDE SEQUENCE [LARGE SCALE GENOMIC DNA]</scope>
    <source>
        <strain evidence="7">S5</strain>
    </source>
</reference>
<feature type="domain" description="M23ase beta-sheet core" evidence="4">
    <location>
        <begin position="362"/>
        <end position="452"/>
    </location>
</feature>
<sequence>MINKNKYILIVLIVFASFFAFSNSTHAQSIDELEAELNALEEERESINEDASDAEEKIAENEERQREVESKIEDIDEDLEITEDSLEEKENEINLTTEEISRIELSISETEEEIDETENEIEELNDDIDYLMDRIEERDELIKERLRSMQHNGGNINYLEVLFGSQSFGDFVNRISAVTRIMESDRSILDAQEKDRIELEDKRASVEGKKEQLVADKQKLDDDQQELENQRATLVAQEQELSNLHAQLNEQRDEQSDLMVVLEDEHEELEELTMSMEEEKQTLQDQERIIAQMIEEEEQRQAEQLADEENQNGSGDSNAGPSSPPSNGGGDGTFIWPSEGSLLTERSYYGPRIHPISNEESFHYGIDLSNPTGTPIYASASGVVTRANYSPSYGNVIYIYHPELNKSTVYAHLHTMGVSLGSNVNQGQQIATMGSTGQSTGPHLHFEIHEGQWSHRGGIDPIPYLP</sequence>
<feature type="compositionally biased region" description="Acidic residues" evidence="2">
    <location>
        <begin position="43"/>
        <end position="53"/>
    </location>
</feature>
<accession>A0A1G6MTD5</accession>
<dbReference type="InterPro" id="IPR016047">
    <property type="entry name" value="M23ase_b-sheet_dom"/>
</dbReference>
<evidence type="ECO:0000313" key="6">
    <source>
        <dbReference type="EMBL" id="SDC58762.1"/>
    </source>
</evidence>
<dbReference type="AlphaFoldDB" id="A0A1G6MTD5"/>
<name>A0A1G6MTD5_9BACI</name>
<dbReference type="Pfam" id="PF24568">
    <property type="entry name" value="CC_PcsB"/>
    <property type="match status" value="1"/>
</dbReference>
<feature type="domain" description="Peptidoglycan hydrolase PcsB coiled-coil" evidence="5">
    <location>
        <begin position="128"/>
        <end position="202"/>
    </location>
</feature>
<dbReference type="RefSeq" id="WP_176759290.1">
    <property type="nucleotide sequence ID" value="NZ_FMYI01000012.1"/>
</dbReference>
<dbReference type="PANTHER" id="PTHR21666">
    <property type="entry name" value="PEPTIDASE-RELATED"/>
    <property type="match status" value="1"/>
</dbReference>
<evidence type="ECO:0000259" key="5">
    <source>
        <dbReference type="Pfam" id="PF24568"/>
    </source>
</evidence>
<dbReference type="Gene3D" id="6.10.250.3150">
    <property type="match status" value="1"/>
</dbReference>
<dbReference type="InterPro" id="IPR050570">
    <property type="entry name" value="Cell_wall_metabolism_enzyme"/>
</dbReference>
<dbReference type="Pfam" id="PF01551">
    <property type="entry name" value="Peptidase_M23"/>
    <property type="match status" value="1"/>
</dbReference>
<feature type="compositionally biased region" description="Basic and acidic residues" evidence="2">
    <location>
        <begin position="54"/>
        <end position="67"/>
    </location>
</feature>
<evidence type="ECO:0000256" key="2">
    <source>
        <dbReference type="SAM" id="MobiDB-lite"/>
    </source>
</evidence>
<evidence type="ECO:0000259" key="4">
    <source>
        <dbReference type="Pfam" id="PF01551"/>
    </source>
</evidence>
<feature type="region of interest" description="Disordered" evidence="2">
    <location>
        <begin position="298"/>
        <end position="337"/>
    </location>
</feature>
<dbReference type="SUPFAM" id="SSF57997">
    <property type="entry name" value="Tropomyosin"/>
    <property type="match status" value="1"/>
</dbReference>
<feature type="region of interest" description="Disordered" evidence="2">
    <location>
        <begin position="43"/>
        <end position="67"/>
    </location>
</feature>
<dbReference type="Proteomes" id="UP000242949">
    <property type="component" value="Unassembled WGS sequence"/>
</dbReference>
<organism evidence="6 7">
    <name type="scientific">Pelagirhabdus alkalitolerans</name>
    <dbReference type="NCBI Taxonomy" id="1612202"/>
    <lineage>
        <taxon>Bacteria</taxon>
        <taxon>Bacillati</taxon>
        <taxon>Bacillota</taxon>
        <taxon>Bacilli</taxon>
        <taxon>Bacillales</taxon>
        <taxon>Bacillaceae</taxon>
        <taxon>Pelagirhabdus</taxon>
    </lineage>
</organism>
<evidence type="ECO:0000256" key="3">
    <source>
        <dbReference type="SAM" id="SignalP"/>
    </source>
</evidence>
<keyword evidence="7" id="KW-1185">Reference proteome</keyword>